<accession>A0AAD6NMC8</accession>
<protein>
    <recommendedName>
        <fullName evidence="5">CST complex subunit Stn1 N-terminal domain-containing protein</fullName>
    </recommendedName>
</protein>
<dbReference type="Gene3D" id="2.40.50.140">
    <property type="entry name" value="Nucleic acid-binding proteins"/>
    <property type="match status" value="1"/>
</dbReference>
<dbReference type="Pfam" id="PF10451">
    <property type="entry name" value="Stn1"/>
    <property type="match status" value="1"/>
</dbReference>
<dbReference type="GO" id="GO:0000781">
    <property type="term" value="C:chromosome, telomeric region"/>
    <property type="evidence" value="ECO:0007669"/>
    <property type="project" value="UniProtKB-SubCell"/>
</dbReference>
<dbReference type="EMBL" id="JAQGDS010000001">
    <property type="protein sequence ID" value="KAJ6263904.1"/>
    <property type="molecule type" value="Genomic_DNA"/>
</dbReference>
<dbReference type="AlphaFoldDB" id="A0AAD6NMC8"/>
<evidence type="ECO:0000313" key="6">
    <source>
        <dbReference type="EMBL" id="KAJ6263904.1"/>
    </source>
</evidence>
<feature type="compositionally biased region" description="Low complexity" evidence="4">
    <location>
        <begin position="11"/>
        <end position="27"/>
    </location>
</feature>
<proteinExistence type="predicted"/>
<keyword evidence="7" id="KW-1185">Reference proteome</keyword>
<feature type="region of interest" description="Disordered" evidence="4">
    <location>
        <begin position="1"/>
        <end position="41"/>
    </location>
</feature>
<evidence type="ECO:0000259" key="5">
    <source>
        <dbReference type="Pfam" id="PF10451"/>
    </source>
</evidence>
<gene>
    <name evidence="6" type="ORF">Dda_0041</name>
</gene>
<sequence length="213" mass="24159">MRTLEGTLHGSSSRSSSQSAASYPSPRLSVMDPPPAAPLPKLRRINRSETYSRWVKLLLCDIAASLRVIPEYAPRSTFFLHGHPVRWVHVVGTVTRVNEYEKRVVFTIDDGSGQTMDAVAQRSEMKTSIPKMHSIIKARGQLELVHGAFQMQIKELGTGLTLDDQAQFWVQAAESHERLLKQKDDHNVKHVKRQKQGKRKERSEKQQRPSEPS</sequence>
<evidence type="ECO:0000313" key="7">
    <source>
        <dbReference type="Proteomes" id="UP001221413"/>
    </source>
</evidence>
<organism evidence="6 7">
    <name type="scientific">Drechslerella dactyloides</name>
    <name type="common">Nematode-trapping fungus</name>
    <name type="synonym">Arthrobotrys dactyloides</name>
    <dbReference type="NCBI Taxonomy" id="74499"/>
    <lineage>
        <taxon>Eukaryota</taxon>
        <taxon>Fungi</taxon>
        <taxon>Dikarya</taxon>
        <taxon>Ascomycota</taxon>
        <taxon>Pezizomycotina</taxon>
        <taxon>Orbiliomycetes</taxon>
        <taxon>Orbiliales</taxon>
        <taxon>Orbiliaceae</taxon>
        <taxon>Drechslerella</taxon>
    </lineage>
</organism>
<dbReference type="SUPFAM" id="SSF50249">
    <property type="entry name" value="Nucleic acid-binding proteins"/>
    <property type="match status" value="1"/>
</dbReference>
<comment type="subcellular location">
    <subcellularLocation>
        <location evidence="1">Chromosome</location>
        <location evidence="1">Telomere</location>
    </subcellularLocation>
</comment>
<evidence type="ECO:0000256" key="2">
    <source>
        <dbReference type="ARBA" id="ARBA00022454"/>
    </source>
</evidence>
<reference evidence="6" key="1">
    <citation type="submission" date="2023-01" db="EMBL/GenBank/DDBJ databases">
        <title>The chitinases involved in constricting ring structure development in the nematode-trapping fungus Drechslerella dactyloides.</title>
        <authorList>
            <person name="Wang R."/>
            <person name="Zhang L."/>
            <person name="Tang P."/>
            <person name="Li S."/>
            <person name="Liang L."/>
        </authorList>
    </citation>
    <scope>NUCLEOTIDE SEQUENCE</scope>
    <source>
        <strain evidence="6">YMF1.00031</strain>
    </source>
</reference>
<comment type="caution">
    <text evidence="6">The sequence shown here is derived from an EMBL/GenBank/DDBJ whole genome shotgun (WGS) entry which is preliminary data.</text>
</comment>
<dbReference type="Proteomes" id="UP001221413">
    <property type="component" value="Unassembled WGS sequence"/>
</dbReference>
<feature type="domain" description="CST complex subunit Stn1 N-terminal" evidence="5">
    <location>
        <begin position="51"/>
        <end position="210"/>
    </location>
</feature>
<feature type="compositionally biased region" description="Basic and acidic residues" evidence="4">
    <location>
        <begin position="201"/>
        <end position="213"/>
    </location>
</feature>
<feature type="compositionally biased region" description="Basic residues" evidence="4">
    <location>
        <begin position="189"/>
        <end position="200"/>
    </location>
</feature>
<evidence type="ECO:0000256" key="4">
    <source>
        <dbReference type="SAM" id="MobiDB-lite"/>
    </source>
</evidence>
<dbReference type="InterPro" id="IPR012340">
    <property type="entry name" value="NA-bd_OB-fold"/>
</dbReference>
<feature type="region of interest" description="Disordered" evidence="4">
    <location>
        <begin position="180"/>
        <end position="213"/>
    </location>
</feature>
<dbReference type="InterPro" id="IPR018856">
    <property type="entry name" value="Stn1_N"/>
</dbReference>
<keyword evidence="2" id="KW-0158">Chromosome</keyword>
<dbReference type="CDD" id="cd03524">
    <property type="entry name" value="RPA2_OBF_family"/>
    <property type="match status" value="1"/>
</dbReference>
<evidence type="ECO:0000256" key="3">
    <source>
        <dbReference type="ARBA" id="ARBA00022895"/>
    </source>
</evidence>
<evidence type="ECO:0000256" key="1">
    <source>
        <dbReference type="ARBA" id="ARBA00004574"/>
    </source>
</evidence>
<keyword evidence="3" id="KW-0779">Telomere</keyword>
<name>A0AAD6NMC8_DREDA</name>